<comment type="caution">
    <text evidence="2">The sequence shown here is derived from an EMBL/GenBank/DDBJ whole genome shotgun (WGS) entry which is preliminary data.</text>
</comment>
<dbReference type="AlphaFoldDB" id="A0A420JC49"/>
<dbReference type="Proteomes" id="UP000285326">
    <property type="component" value="Unassembled WGS sequence"/>
</dbReference>
<dbReference type="EMBL" id="MCBS01011129">
    <property type="protein sequence ID" value="RKF84341.1"/>
    <property type="molecule type" value="Genomic_DNA"/>
</dbReference>
<sequence>MRLKVVGRICSGLLVASIIASCVQAQIKHEIRIAFDMTCGGEDKDIVSSSTLNKRAADGCKYLFDTTSRRAKRICHVFPCIFRTKDQELVELYRGHNYLSERGTLYSIQLNKKEDPSTFIRARSQRFRAALAWRISFCHFSSLPLTYNN</sequence>
<protein>
    <submittedName>
        <fullName evidence="2">Uncharacterized protein</fullName>
    </submittedName>
</protein>
<organism evidence="2 3">
    <name type="scientific">Golovinomyces cichoracearum</name>
    <dbReference type="NCBI Taxonomy" id="62708"/>
    <lineage>
        <taxon>Eukaryota</taxon>
        <taxon>Fungi</taxon>
        <taxon>Dikarya</taxon>
        <taxon>Ascomycota</taxon>
        <taxon>Pezizomycotina</taxon>
        <taxon>Leotiomycetes</taxon>
        <taxon>Erysiphales</taxon>
        <taxon>Erysiphaceae</taxon>
        <taxon>Golovinomyces</taxon>
    </lineage>
</organism>
<evidence type="ECO:0000256" key="1">
    <source>
        <dbReference type="SAM" id="SignalP"/>
    </source>
</evidence>
<feature type="signal peptide" evidence="1">
    <location>
        <begin position="1"/>
        <end position="25"/>
    </location>
</feature>
<feature type="chain" id="PRO_5019440375" evidence="1">
    <location>
        <begin position="26"/>
        <end position="149"/>
    </location>
</feature>
<keyword evidence="1" id="KW-0732">Signal</keyword>
<evidence type="ECO:0000313" key="2">
    <source>
        <dbReference type="EMBL" id="RKF84341.1"/>
    </source>
</evidence>
<name>A0A420JC49_9PEZI</name>
<dbReference type="PROSITE" id="PS51257">
    <property type="entry name" value="PROKAR_LIPOPROTEIN"/>
    <property type="match status" value="1"/>
</dbReference>
<evidence type="ECO:0000313" key="3">
    <source>
        <dbReference type="Proteomes" id="UP000285326"/>
    </source>
</evidence>
<proteinExistence type="predicted"/>
<accession>A0A420JC49</accession>
<reference evidence="2 3" key="1">
    <citation type="journal article" date="2018" name="BMC Genomics">
        <title>Comparative genome analyses reveal sequence features reflecting distinct modes of host-adaptation between dicot and monocot powdery mildew.</title>
        <authorList>
            <person name="Wu Y."/>
            <person name="Ma X."/>
            <person name="Pan Z."/>
            <person name="Kale S.D."/>
            <person name="Song Y."/>
            <person name="King H."/>
            <person name="Zhang Q."/>
            <person name="Presley C."/>
            <person name="Deng X."/>
            <person name="Wei C.I."/>
            <person name="Xiao S."/>
        </authorList>
    </citation>
    <scope>NUCLEOTIDE SEQUENCE [LARGE SCALE GENOMIC DNA]</scope>
    <source>
        <strain evidence="2">UMSG1</strain>
    </source>
</reference>
<gene>
    <name evidence="2" type="ORF">GcM1_111006</name>
</gene>